<organism evidence="1">
    <name type="scientific">Oryza nivara</name>
    <name type="common">Indian wild rice</name>
    <name type="synonym">Oryza sativa f. spontanea</name>
    <dbReference type="NCBI Taxonomy" id="4536"/>
    <lineage>
        <taxon>Eukaryota</taxon>
        <taxon>Viridiplantae</taxon>
        <taxon>Streptophyta</taxon>
        <taxon>Embryophyta</taxon>
        <taxon>Tracheophyta</taxon>
        <taxon>Spermatophyta</taxon>
        <taxon>Magnoliopsida</taxon>
        <taxon>Liliopsida</taxon>
        <taxon>Poales</taxon>
        <taxon>Poaceae</taxon>
        <taxon>BOP clade</taxon>
        <taxon>Oryzoideae</taxon>
        <taxon>Oryzeae</taxon>
        <taxon>Oryzinae</taxon>
        <taxon>Oryza</taxon>
    </lineage>
</organism>
<reference evidence="1" key="1">
    <citation type="submission" date="2015-04" db="UniProtKB">
        <authorList>
            <consortium name="EnsemblPlants"/>
        </authorList>
    </citation>
    <scope>IDENTIFICATION</scope>
    <source>
        <strain evidence="1">SL10</strain>
    </source>
</reference>
<dbReference type="AlphaFoldDB" id="A0A0E0IEC6"/>
<dbReference type="OMA" id="ERNMEHA"/>
<sequence>MGVVVAYRKLSPASRRGGGAARAWVALLRRAAAGVAARLQRAARRRCVGVGCGGARRLTWAGLCVGRGVEVAAPARRISSAAGSYDPASYARNFDDGVWKAEEGCAGAARFAGANGKSSSNSR</sequence>
<dbReference type="EnsemblPlants" id="ONIVA08G22760.1">
    <property type="protein sequence ID" value="ONIVA08G22760.1"/>
    <property type="gene ID" value="ONIVA08G22760"/>
</dbReference>
<reference evidence="1" key="2">
    <citation type="submission" date="2018-04" db="EMBL/GenBank/DDBJ databases">
        <title>OnivRS2 (Oryza nivara Reference Sequence Version 2).</title>
        <authorList>
            <person name="Zhang J."/>
            <person name="Kudrna D."/>
            <person name="Lee S."/>
            <person name="Talag J."/>
            <person name="Rajasekar S."/>
            <person name="Welchert J."/>
            <person name="Hsing Y.-I."/>
            <person name="Wing R.A."/>
        </authorList>
    </citation>
    <scope>NUCLEOTIDE SEQUENCE [LARGE SCALE GENOMIC DNA]</scope>
    <source>
        <strain evidence="1">SL10</strain>
    </source>
</reference>
<dbReference type="Gramene" id="ONIVA08G22760.1">
    <property type="protein sequence ID" value="ONIVA08G22760.1"/>
    <property type="gene ID" value="ONIVA08G22760"/>
</dbReference>
<accession>A0A0E0IEC6</accession>
<evidence type="ECO:0000313" key="1">
    <source>
        <dbReference type="EnsemblPlants" id="ONIVA08G22760.1"/>
    </source>
</evidence>
<dbReference type="eggNOG" id="ENOG502R7CY">
    <property type="taxonomic scope" value="Eukaryota"/>
</dbReference>
<proteinExistence type="predicted"/>
<name>A0A0E0IEC6_ORYNI</name>
<dbReference type="Proteomes" id="UP000006591">
    <property type="component" value="Chromosome 8"/>
</dbReference>
<keyword evidence="2" id="KW-1185">Reference proteome</keyword>
<dbReference type="HOGENOM" id="CLU_2053564_0_0_1"/>
<protein>
    <submittedName>
        <fullName evidence="1">Uncharacterized protein</fullName>
    </submittedName>
</protein>
<evidence type="ECO:0000313" key="2">
    <source>
        <dbReference type="Proteomes" id="UP000006591"/>
    </source>
</evidence>